<gene>
    <name evidence="2" type="ORF">PCASD_02484</name>
</gene>
<proteinExistence type="predicted"/>
<name>A0A2N5VM32_9BASI</name>
<evidence type="ECO:0000313" key="2">
    <source>
        <dbReference type="EMBL" id="PLW51053.1"/>
    </source>
</evidence>
<organism evidence="2 3">
    <name type="scientific">Puccinia coronata f. sp. avenae</name>
    <dbReference type="NCBI Taxonomy" id="200324"/>
    <lineage>
        <taxon>Eukaryota</taxon>
        <taxon>Fungi</taxon>
        <taxon>Dikarya</taxon>
        <taxon>Basidiomycota</taxon>
        <taxon>Pucciniomycotina</taxon>
        <taxon>Pucciniomycetes</taxon>
        <taxon>Pucciniales</taxon>
        <taxon>Pucciniaceae</taxon>
        <taxon>Puccinia</taxon>
    </lineage>
</organism>
<protein>
    <submittedName>
        <fullName evidence="2">Uncharacterized protein</fullName>
    </submittedName>
</protein>
<evidence type="ECO:0000313" key="3">
    <source>
        <dbReference type="Proteomes" id="UP000235392"/>
    </source>
</evidence>
<dbReference type="EMBL" id="PGCI01000007">
    <property type="protein sequence ID" value="PLW51053.1"/>
    <property type="molecule type" value="Genomic_DNA"/>
</dbReference>
<sequence length="540" mass="60128">MDHRSSLSIESNKDRTNFANLIRQFLEHSGHSIPCSPLSSNQPHAAQTVLDLLTIWISDGSQRQILVADGCLQVAKKILFPSFKDSAKFSQDVNIPHIPPATTENLPSKPVNMSAKQPTYIPSRSLSLLCSDQLEEDSRKRNFVSRADCQSSSNSLPQLAFLESVDVAYFLNLFPILRPLHAASNPLSTTGSEGKYASPLSPRSFVGPEDTGTSPCGCVQETHASRRPTCQGWEDAIQQHMTVASAELPATPRSGVLIGSLSGSTDSSTCLDEEDKLDGNDFMRSTDCNGRFLRSSYKRPEWCTHGLEQSARRSKQPACRFKQSARRSKQWTAEQSVDRSEQSVQAGEEILQRLREQAQIAQTQFKGIDSQQLASQAHNELHTLKPMCEGVHEEFIKYKDDYIDYYKSLLTTRPSTDKSPGTVLGDGGSKSSRLVDAMAEHMGWLQELGRLELWFTVLLGFRERNQALLQSAHQPAPHSSAATQELDALADQLFELVQSYQEFRALAHPSSGHRTHLHLYEYIHQILRQALHALIDIVSS</sequence>
<dbReference type="Proteomes" id="UP000235392">
    <property type="component" value="Unassembled WGS sequence"/>
</dbReference>
<dbReference type="AlphaFoldDB" id="A0A2N5VM32"/>
<evidence type="ECO:0000256" key="1">
    <source>
        <dbReference type="SAM" id="MobiDB-lite"/>
    </source>
</evidence>
<feature type="region of interest" description="Disordered" evidence="1">
    <location>
        <begin position="314"/>
        <end position="340"/>
    </location>
</feature>
<accession>A0A2N5VM32</accession>
<reference evidence="2 3" key="1">
    <citation type="submission" date="2017-11" db="EMBL/GenBank/DDBJ databases">
        <title>De novo assembly and phasing of dikaryotic genomes from two isolates of Puccinia coronata f. sp. avenae, the causal agent of oat crown rust.</title>
        <authorList>
            <person name="Miller M.E."/>
            <person name="Zhang Y."/>
            <person name="Omidvar V."/>
            <person name="Sperschneider J."/>
            <person name="Schwessinger B."/>
            <person name="Raley C."/>
            <person name="Palmer J.M."/>
            <person name="Garnica D."/>
            <person name="Upadhyaya N."/>
            <person name="Rathjen J."/>
            <person name="Taylor J.M."/>
            <person name="Park R.F."/>
            <person name="Dodds P.N."/>
            <person name="Hirsch C.D."/>
            <person name="Kianian S.F."/>
            <person name="Figueroa M."/>
        </authorList>
    </citation>
    <scope>NUCLEOTIDE SEQUENCE [LARGE SCALE GENOMIC DNA]</scope>
    <source>
        <strain evidence="2">12SD80</strain>
    </source>
</reference>
<comment type="caution">
    <text evidence="2">The sequence shown here is derived from an EMBL/GenBank/DDBJ whole genome shotgun (WGS) entry which is preliminary data.</text>
</comment>